<dbReference type="STRING" id="493475.GARC_0668"/>
<reference evidence="5 6" key="1">
    <citation type="journal article" date="2017" name="Antonie Van Leeuwenhoek">
        <title>Rhizobium rhizosphaerae sp. nov., a novel species isolated from rice rhizosphere.</title>
        <authorList>
            <person name="Zhao J.J."/>
            <person name="Zhang J."/>
            <person name="Zhang R.J."/>
            <person name="Zhang C.W."/>
            <person name="Yin H.Q."/>
            <person name="Zhang X.X."/>
        </authorList>
    </citation>
    <scope>NUCLEOTIDE SEQUENCE [LARGE SCALE GENOMIC DNA]</scope>
    <source>
        <strain evidence="5 6">BSs20135</strain>
    </source>
</reference>
<dbReference type="GO" id="GO:0008798">
    <property type="term" value="F:beta-aspartyl-peptidase activity"/>
    <property type="evidence" value="ECO:0007669"/>
    <property type="project" value="InterPro"/>
</dbReference>
<dbReference type="InterPro" id="IPR050378">
    <property type="entry name" value="Metallo-dep_Hydrolases_sf"/>
</dbReference>
<comment type="similarity">
    <text evidence="1">Belongs to the peptidase M38 family.</text>
</comment>
<feature type="binding site" evidence="3">
    <location>
        <position position="292"/>
    </location>
    <ligand>
        <name>Zn(2+)</name>
        <dbReference type="ChEBI" id="CHEBI:29105"/>
        <label>1</label>
        <note>catalytic</note>
    </ligand>
</feature>
<keyword evidence="6" id="KW-1185">Reference proteome</keyword>
<feature type="binding site" evidence="3">
    <location>
        <position position="235"/>
    </location>
    <ligand>
        <name>Zn(2+)</name>
        <dbReference type="ChEBI" id="CHEBI:29105"/>
        <label>2</label>
        <note>catalytic</note>
    </ligand>
</feature>
<feature type="binding site" evidence="3">
    <location>
        <position position="72"/>
    </location>
    <ligand>
        <name>Zn(2+)</name>
        <dbReference type="ChEBI" id="CHEBI:29105"/>
        <label>1</label>
        <note>catalytic</note>
    </ligand>
</feature>
<dbReference type="Proteomes" id="UP000006327">
    <property type="component" value="Unassembled WGS sequence"/>
</dbReference>
<comment type="function">
    <text evidence="1">Catalyzes the hydrolytic cleavage of a subset of L-isoaspartyl (L-beta-aspartyl) dipeptides. Used to degrade proteins damaged by L-isoaspartyl residues formation.</text>
</comment>
<dbReference type="InterPro" id="IPR010229">
    <property type="entry name" value="Pept_M38_dipep"/>
</dbReference>
<keyword evidence="1" id="KW-0482">Metalloprotease</keyword>
<feature type="binding site" evidence="3">
    <location>
        <position position="206"/>
    </location>
    <ligand>
        <name>Zn(2+)</name>
        <dbReference type="ChEBI" id="CHEBI:29105"/>
        <label>2</label>
        <note>catalytic</note>
    </ligand>
</feature>
<dbReference type="InterPro" id="IPR011059">
    <property type="entry name" value="Metal-dep_hydrolase_composite"/>
</dbReference>
<dbReference type="eggNOG" id="COG1820">
    <property type="taxonomic scope" value="Bacteria"/>
</dbReference>
<accession>K6XAI9</accession>
<dbReference type="GO" id="GO:0046872">
    <property type="term" value="F:metal ion binding"/>
    <property type="evidence" value="ECO:0007669"/>
    <property type="project" value="UniProtKB-KW"/>
</dbReference>
<dbReference type="Gene3D" id="3.20.20.140">
    <property type="entry name" value="Metal-dependent hydrolases"/>
    <property type="match status" value="1"/>
</dbReference>
<evidence type="ECO:0000256" key="1">
    <source>
        <dbReference type="PIRNR" id="PIRNR001238"/>
    </source>
</evidence>
<dbReference type="GO" id="GO:0005737">
    <property type="term" value="C:cytoplasm"/>
    <property type="evidence" value="ECO:0007669"/>
    <property type="project" value="UniProtKB-SubCell"/>
</dbReference>
<organism evidence="5 6">
    <name type="scientific">Paraglaciecola arctica BSs20135</name>
    <dbReference type="NCBI Taxonomy" id="493475"/>
    <lineage>
        <taxon>Bacteria</taxon>
        <taxon>Pseudomonadati</taxon>
        <taxon>Pseudomonadota</taxon>
        <taxon>Gammaproteobacteria</taxon>
        <taxon>Alteromonadales</taxon>
        <taxon>Alteromonadaceae</taxon>
        <taxon>Paraglaciecola</taxon>
    </lineage>
</organism>
<evidence type="ECO:0000256" key="2">
    <source>
        <dbReference type="PIRSR" id="PIRSR001238-1"/>
    </source>
</evidence>
<sequence>MSVNSVASASSITLLKNANVYAPEAMGLQHLVIGGGEILYMGDELPVLDPLLAVDELDLQGQALLPGFIDAHTHITGGGGEAGFSTRVPAVPLSQFTQAGVTTAVGLLGTDDVTRSTESLLAQVYALREEGLSAYCYTGGYHLPPTTLTGSIRTDIVFIEPIVGVGELAISDHRSSQPTLNELLKVASEAHVSRLMTGKAGVVHLHLGDGERGLELVRQALASSEIPARTFNPTHVNRRRELFEEACELTKQGCWIDVTAFETGEVGYEPADALLRYINSDYPQDKLTISSDGGGCLPNFDCHGHMTKMDFANSIAMTNVFYQLVDQGTKIEDCLAFFTSNVSTLMNFKNKGQIALGMDADLIVLDKQNRINHVMAKGVWHIYNKAVVKKGTFEE</sequence>
<comment type="PTM">
    <text evidence="1">Carboxylation allows a single lysine to coordinate two zinc ions.</text>
</comment>
<evidence type="ECO:0000256" key="3">
    <source>
        <dbReference type="PIRSR" id="PIRSR001238-3"/>
    </source>
</evidence>
<dbReference type="SUPFAM" id="SSF51338">
    <property type="entry name" value="Composite domain of metallo-dependent hydrolases"/>
    <property type="match status" value="1"/>
</dbReference>
<dbReference type="Gene3D" id="2.30.40.10">
    <property type="entry name" value="Urease, subunit C, domain 1"/>
    <property type="match status" value="1"/>
</dbReference>
<gene>
    <name evidence="5" type="primary">iadA</name>
    <name evidence="5" type="ORF">GARC_0668</name>
</gene>
<dbReference type="Pfam" id="PF01979">
    <property type="entry name" value="Amidohydro_1"/>
    <property type="match status" value="1"/>
</dbReference>
<evidence type="ECO:0000259" key="4">
    <source>
        <dbReference type="Pfam" id="PF01979"/>
    </source>
</evidence>
<dbReference type="EMBL" id="BAEO01000009">
    <property type="protein sequence ID" value="GAC17649.1"/>
    <property type="molecule type" value="Genomic_DNA"/>
</dbReference>
<dbReference type="InterPro" id="IPR032466">
    <property type="entry name" value="Metal_Hydrolase"/>
</dbReference>
<keyword evidence="1" id="KW-0645">Protease</keyword>
<keyword evidence="1 3" id="KW-0862">Zinc</keyword>
<dbReference type="RefSeq" id="WP_007616648.1">
    <property type="nucleotide sequence ID" value="NZ_BAEO01000009.1"/>
</dbReference>
<protein>
    <recommendedName>
        <fullName evidence="1">Isoaspartyl dipeptidase</fullName>
        <ecNumber evidence="1">3.4.19.-</ecNumber>
    </recommendedName>
</protein>
<dbReference type="GO" id="GO:0006508">
    <property type="term" value="P:proteolysis"/>
    <property type="evidence" value="ECO:0007669"/>
    <property type="project" value="UniProtKB-KW"/>
</dbReference>
<dbReference type="SUPFAM" id="SSF51556">
    <property type="entry name" value="Metallo-dependent hydrolases"/>
    <property type="match status" value="1"/>
</dbReference>
<dbReference type="PANTHER" id="PTHR11647:SF1">
    <property type="entry name" value="COLLAPSIN RESPONSE MEDIATOR PROTEIN"/>
    <property type="match status" value="1"/>
</dbReference>
<dbReference type="AlphaFoldDB" id="K6XAI9"/>
<comment type="caution">
    <text evidence="5">The sequence shown here is derived from an EMBL/GenBank/DDBJ whole genome shotgun (WGS) entry which is preliminary data.</text>
</comment>
<dbReference type="PANTHER" id="PTHR11647">
    <property type="entry name" value="HYDRANTOINASE/DIHYDROPYRIMIDINASE FAMILY MEMBER"/>
    <property type="match status" value="1"/>
</dbReference>
<keyword evidence="1 3" id="KW-0479">Metal-binding</keyword>
<comment type="subcellular location">
    <subcellularLocation>
        <location evidence="1">Cytoplasm</location>
    </subcellularLocation>
</comment>
<dbReference type="PIRSF" id="PIRSF001238">
    <property type="entry name" value="IadA"/>
    <property type="match status" value="1"/>
</dbReference>
<dbReference type="GO" id="GO:0016810">
    <property type="term" value="F:hydrolase activity, acting on carbon-nitrogen (but not peptide) bonds"/>
    <property type="evidence" value="ECO:0007669"/>
    <property type="project" value="InterPro"/>
</dbReference>
<proteinExistence type="inferred from homology"/>
<dbReference type="GO" id="GO:0008237">
    <property type="term" value="F:metallopeptidase activity"/>
    <property type="evidence" value="ECO:0007669"/>
    <property type="project" value="UniProtKB-KW"/>
</dbReference>
<dbReference type="InterPro" id="IPR006680">
    <property type="entry name" value="Amidohydro-rel"/>
</dbReference>
<dbReference type="NCBIfam" id="TIGR01975">
    <property type="entry name" value="isoAsp_dipep"/>
    <property type="match status" value="1"/>
</dbReference>
<dbReference type="EC" id="3.4.19.-" evidence="1"/>
<name>K6XAI9_9ALTE</name>
<comment type="cofactor">
    <cofactor evidence="1 3">
        <name>Zn(2+)</name>
        <dbReference type="ChEBI" id="CHEBI:29105"/>
    </cofactor>
    <text evidence="1 3">Binds 2 Zn(2+) ions per subunit.</text>
</comment>
<feature type="binding site" evidence="3">
    <location>
        <position position="74"/>
    </location>
    <ligand>
        <name>Zn(2+)</name>
        <dbReference type="ChEBI" id="CHEBI:29105"/>
        <label>1</label>
        <note>catalytic</note>
    </ligand>
</feature>
<evidence type="ECO:0000313" key="6">
    <source>
        <dbReference type="Proteomes" id="UP000006327"/>
    </source>
</evidence>
<feature type="active site" description="Proton acceptor" evidence="2">
    <location>
        <position position="292"/>
    </location>
</feature>
<feature type="domain" description="Amidohydrolase-related" evidence="4">
    <location>
        <begin position="64"/>
        <end position="379"/>
    </location>
</feature>
<evidence type="ECO:0000313" key="5">
    <source>
        <dbReference type="EMBL" id="GAC17649.1"/>
    </source>
</evidence>
<keyword evidence="1 5" id="KW-0378">Hydrolase</keyword>